<dbReference type="PANTHER" id="PTHR38123">
    <property type="entry name" value="CELL WALL SERINE-THREONINE-RICH GALACTOMANNOPROTEIN MP1 (AFU_ORTHOLOGUE AFUA_4G03240)"/>
    <property type="match status" value="1"/>
</dbReference>
<gene>
    <name evidence="2" type="ORF">GALMADRAFT_81133</name>
</gene>
<protein>
    <recommendedName>
        <fullName evidence="4">Hydrophobic surface binding protein</fullName>
    </recommendedName>
</protein>
<dbReference type="PANTHER" id="PTHR38123:SF1">
    <property type="entry name" value="HYDROPHOBIC SURFACE BINDING PROTEIN"/>
    <property type="match status" value="1"/>
</dbReference>
<evidence type="ECO:0008006" key="4">
    <source>
        <dbReference type="Google" id="ProtNLM"/>
    </source>
</evidence>
<evidence type="ECO:0000313" key="3">
    <source>
        <dbReference type="Proteomes" id="UP000027222"/>
    </source>
</evidence>
<name>A0A067SEP9_GALM3</name>
<dbReference type="InterPro" id="IPR021054">
    <property type="entry name" value="Cell_wall_mannoprotein_1"/>
</dbReference>
<dbReference type="OrthoDB" id="3485059at2759"/>
<feature type="signal peptide" evidence="1">
    <location>
        <begin position="1"/>
        <end position="20"/>
    </location>
</feature>
<evidence type="ECO:0000256" key="1">
    <source>
        <dbReference type="SAM" id="SignalP"/>
    </source>
</evidence>
<feature type="chain" id="PRO_5001648374" description="Hydrophobic surface binding protein" evidence="1">
    <location>
        <begin position="21"/>
        <end position="182"/>
    </location>
</feature>
<dbReference type="Gene3D" id="1.20.1280.140">
    <property type="match status" value="1"/>
</dbReference>
<sequence>MVQIAAPFVFLISVISVGIATPLRRTVDQVQADIATISTKVTALDKAINAFPLTGGSLIAALGIHNSAVTLIGTLKTATADVIATGPLGEDDGRAVLSAVEAVEPIIDDSLIGIVAKKPAFQALPIGGLPALILQDLTFLKGNTSAFSDALIASAPADLVDEATTLRDDIVAAFDPAIAAYL</sequence>
<evidence type="ECO:0000313" key="2">
    <source>
        <dbReference type="EMBL" id="KDR66234.1"/>
    </source>
</evidence>
<keyword evidence="3" id="KW-1185">Reference proteome</keyword>
<dbReference type="EMBL" id="KL142425">
    <property type="protein sequence ID" value="KDR66234.1"/>
    <property type="molecule type" value="Genomic_DNA"/>
</dbReference>
<dbReference type="Pfam" id="PF12296">
    <property type="entry name" value="HsbA"/>
    <property type="match status" value="1"/>
</dbReference>
<dbReference type="AlphaFoldDB" id="A0A067SEP9"/>
<proteinExistence type="predicted"/>
<dbReference type="Proteomes" id="UP000027222">
    <property type="component" value="Unassembled WGS sequence"/>
</dbReference>
<reference evidence="3" key="1">
    <citation type="journal article" date="2014" name="Proc. Natl. Acad. Sci. U.S.A.">
        <title>Extensive sampling of basidiomycete genomes demonstrates inadequacy of the white-rot/brown-rot paradigm for wood decay fungi.</title>
        <authorList>
            <person name="Riley R."/>
            <person name="Salamov A.A."/>
            <person name="Brown D.W."/>
            <person name="Nagy L.G."/>
            <person name="Floudas D."/>
            <person name="Held B.W."/>
            <person name="Levasseur A."/>
            <person name="Lombard V."/>
            <person name="Morin E."/>
            <person name="Otillar R."/>
            <person name="Lindquist E.A."/>
            <person name="Sun H."/>
            <person name="LaButti K.M."/>
            <person name="Schmutz J."/>
            <person name="Jabbour D."/>
            <person name="Luo H."/>
            <person name="Baker S.E."/>
            <person name="Pisabarro A.G."/>
            <person name="Walton J.D."/>
            <person name="Blanchette R.A."/>
            <person name="Henrissat B."/>
            <person name="Martin F."/>
            <person name="Cullen D."/>
            <person name="Hibbett D.S."/>
            <person name="Grigoriev I.V."/>
        </authorList>
    </citation>
    <scope>NUCLEOTIDE SEQUENCE [LARGE SCALE GENOMIC DNA]</scope>
    <source>
        <strain evidence="3">CBS 339.88</strain>
    </source>
</reference>
<keyword evidence="1" id="KW-0732">Signal</keyword>
<organism evidence="2 3">
    <name type="scientific">Galerina marginata (strain CBS 339.88)</name>
    <dbReference type="NCBI Taxonomy" id="685588"/>
    <lineage>
        <taxon>Eukaryota</taxon>
        <taxon>Fungi</taxon>
        <taxon>Dikarya</taxon>
        <taxon>Basidiomycota</taxon>
        <taxon>Agaricomycotina</taxon>
        <taxon>Agaricomycetes</taxon>
        <taxon>Agaricomycetidae</taxon>
        <taxon>Agaricales</taxon>
        <taxon>Agaricineae</taxon>
        <taxon>Strophariaceae</taxon>
        <taxon>Galerina</taxon>
    </lineage>
</organism>
<dbReference type="GO" id="GO:0005576">
    <property type="term" value="C:extracellular region"/>
    <property type="evidence" value="ECO:0007669"/>
    <property type="project" value="TreeGrafter"/>
</dbReference>
<accession>A0A067SEP9</accession>
<dbReference type="HOGENOM" id="CLU_099165_2_0_1"/>